<reference evidence="2" key="1">
    <citation type="journal article" date="2022" name="Plant J.">
        <title>Strategies of tolerance reflected in two North American maple genomes.</title>
        <authorList>
            <person name="McEvoy S.L."/>
            <person name="Sezen U.U."/>
            <person name="Trouern-Trend A."/>
            <person name="McMahon S.M."/>
            <person name="Schaberg P.G."/>
            <person name="Yang J."/>
            <person name="Wegrzyn J.L."/>
            <person name="Swenson N.G."/>
        </authorList>
    </citation>
    <scope>NUCLEOTIDE SEQUENCE</scope>
    <source>
        <strain evidence="2">NS2018</strain>
    </source>
</reference>
<protein>
    <recommendedName>
        <fullName evidence="4">HAT C-terminal dimerisation domain-containing protein</fullName>
    </recommendedName>
</protein>
<name>A0AA39S0G7_ACESA</name>
<organism evidence="2 3">
    <name type="scientific">Acer saccharum</name>
    <name type="common">Sugar maple</name>
    <dbReference type="NCBI Taxonomy" id="4024"/>
    <lineage>
        <taxon>Eukaryota</taxon>
        <taxon>Viridiplantae</taxon>
        <taxon>Streptophyta</taxon>
        <taxon>Embryophyta</taxon>
        <taxon>Tracheophyta</taxon>
        <taxon>Spermatophyta</taxon>
        <taxon>Magnoliopsida</taxon>
        <taxon>eudicotyledons</taxon>
        <taxon>Gunneridae</taxon>
        <taxon>Pentapetalae</taxon>
        <taxon>rosids</taxon>
        <taxon>malvids</taxon>
        <taxon>Sapindales</taxon>
        <taxon>Sapindaceae</taxon>
        <taxon>Hippocastanoideae</taxon>
        <taxon>Acereae</taxon>
        <taxon>Acer</taxon>
    </lineage>
</organism>
<feature type="region of interest" description="Disordered" evidence="1">
    <location>
        <begin position="372"/>
        <end position="460"/>
    </location>
</feature>
<feature type="compositionally biased region" description="Basic and acidic residues" evidence="1">
    <location>
        <begin position="405"/>
        <end position="417"/>
    </location>
</feature>
<dbReference type="EMBL" id="JAUESC010000384">
    <property type="protein sequence ID" value="KAK0582738.1"/>
    <property type="molecule type" value="Genomic_DNA"/>
</dbReference>
<evidence type="ECO:0000313" key="3">
    <source>
        <dbReference type="Proteomes" id="UP001168877"/>
    </source>
</evidence>
<dbReference type="SUPFAM" id="SSF53098">
    <property type="entry name" value="Ribonuclease H-like"/>
    <property type="match status" value="1"/>
</dbReference>
<evidence type="ECO:0008006" key="4">
    <source>
        <dbReference type="Google" id="ProtNLM"/>
    </source>
</evidence>
<accession>A0AA39S0G7</accession>
<dbReference type="PANTHER" id="PTHR32166">
    <property type="entry name" value="OSJNBA0013A04.12 PROTEIN"/>
    <property type="match status" value="1"/>
</dbReference>
<gene>
    <name evidence="2" type="ORF">LWI29_029002</name>
</gene>
<comment type="caution">
    <text evidence="2">The sequence shown here is derived from an EMBL/GenBank/DDBJ whole genome shotgun (WGS) entry which is preliminary data.</text>
</comment>
<keyword evidence="3" id="KW-1185">Reference proteome</keyword>
<dbReference type="InterPro" id="IPR012337">
    <property type="entry name" value="RNaseH-like_sf"/>
</dbReference>
<evidence type="ECO:0000313" key="2">
    <source>
        <dbReference type="EMBL" id="KAK0582738.1"/>
    </source>
</evidence>
<dbReference type="AlphaFoldDB" id="A0AA39S0G7"/>
<proteinExistence type="predicted"/>
<feature type="compositionally biased region" description="Acidic residues" evidence="1">
    <location>
        <begin position="372"/>
        <end position="383"/>
    </location>
</feature>
<dbReference type="Proteomes" id="UP001168877">
    <property type="component" value="Unassembled WGS sequence"/>
</dbReference>
<dbReference type="PANTHER" id="PTHR32166:SF88">
    <property type="entry name" value="HAT TRANSPOSON SUPERFAMILY"/>
    <property type="match status" value="1"/>
</dbReference>
<feature type="compositionally biased region" description="Acidic residues" evidence="1">
    <location>
        <begin position="438"/>
        <end position="453"/>
    </location>
</feature>
<reference evidence="2" key="2">
    <citation type="submission" date="2023-06" db="EMBL/GenBank/DDBJ databases">
        <authorList>
            <person name="Swenson N.G."/>
            <person name="Wegrzyn J.L."/>
            <person name="Mcevoy S.L."/>
        </authorList>
    </citation>
    <scope>NUCLEOTIDE SEQUENCE</scope>
    <source>
        <strain evidence="2">NS2018</strain>
        <tissue evidence="2">Leaf</tissue>
    </source>
</reference>
<sequence>MEQRFDDRVDIGSYYHTYGSLEEMGGSCPSSSGEVSSKGVRGPIDRFFQSKGNDNEHGKGHNVPLPLKDAKEASKLVTMDVGRFFFENGIPFNVAVSTSFASMCRSIGDYGQGYKVPSPHDLSTWVLKKEEKHFWPSVVYAIKTTLPLIKVLRLVVGDEPAMGFLYDAIDEAKDKISKNLKGELSAYKEIWDIIDKRWEFQLHRHLHAAAYFMNPQFQYSDNFSTHSEIRSGLYQVMDKLIVDLEERELANTQLDAFVDKRGIFGYPIAQSTIKKRSPTDWWNAFGHETPELKKFAVNVLSLTCVASVHTKKRNRLTTLKMHKLVYIMYNKRLKDRHLRRQKLKENEDPLLLDRVPSDDEWLVDEEDEFRNDGDDDLDLDLFDGGDVTSRDESHGTSSKKRKGHPTKDRNVTSRDGSHGTSSKKRKGHPTKDKGLLLIDEEDEWVDPNPDESSLDLSSDL</sequence>
<evidence type="ECO:0000256" key="1">
    <source>
        <dbReference type="SAM" id="MobiDB-lite"/>
    </source>
</evidence>